<dbReference type="RefSeq" id="WP_148816876.1">
    <property type="nucleotide sequence ID" value="NZ_CP043046.1"/>
</dbReference>
<sequence length="102" mass="11124">MLLEIHAQTGVLADELASAPVPPEETAYLWRWFCEIAAGRQCGMAPNPLMHGEIDVWFRQRGIRPAEWELKALREVDGAWLVSLADDSGGKIGSAMGMGASD</sequence>
<evidence type="ECO:0000313" key="1">
    <source>
        <dbReference type="EMBL" id="QEI07829.1"/>
    </source>
</evidence>
<gene>
    <name evidence="1" type="ORF">FXN63_19795</name>
</gene>
<accession>A0A5C0AZG1</accession>
<dbReference type="Pfam" id="PF23812">
    <property type="entry name" value="Phage_TAC_18"/>
    <property type="match status" value="1"/>
</dbReference>
<dbReference type="InterPro" id="IPR056919">
    <property type="entry name" value="Phage_TAC_18"/>
</dbReference>
<dbReference type="OrthoDB" id="8703971at2"/>
<reference evidence="1 2" key="1">
    <citation type="submission" date="2019-08" db="EMBL/GenBank/DDBJ databases">
        <title>Amphibian skin-associated Pigmentiphaga: genome sequence and occurrence across geography and hosts.</title>
        <authorList>
            <person name="Bletz M.C."/>
            <person name="Bunk B."/>
            <person name="Sproeer C."/>
            <person name="Biwer P."/>
            <person name="Reiter S."/>
            <person name="Rabemananjara F.C.E."/>
            <person name="Schulz S."/>
            <person name="Overmann J."/>
            <person name="Vences M."/>
        </authorList>
    </citation>
    <scope>NUCLEOTIDE SEQUENCE [LARGE SCALE GENOMIC DNA]</scope>
    <source>
        <strain evidence="1 2">Mada1488</strain>
    </source>
</reference>
<proteinExistence type="predicted"/>
<organism evidence="1 2">
    <name type="scientific">Pigmentiphaga aceris</name>
    <dbReference type="NCBI Taxonomy" id="1940612"/>
    <lineage>
        <taxon>Bacteria</taxon>
        <taxon>Pseudomonadati</taxon>
        <taxon>Pseudomonadota</taxon>
        <taxon>Betaproteobacteria</taxon>
        <taxon>Burkholderiales</taxon>
        <taxon>Alcaligenaceae</taxon>
        <taxon>Pigmentiphaga</taxon>
    </lineage>
</organism>
<dbReference type="EMBL" id="CP043046">
    <property type="protein sequence ID" value="QEI07829.1"/>
    <property type="molecule type" value="Genomic_DNA"/>
</dbReference>
<dbReference type="AlphaFoldDB" id="A0A5C0AZG1"/>
<protein>
    <submittedName>
        <fullName evidence="1">Uncharacterized protein</fullName>
    </submittedName>
</protein>
<name>A0A5C0AZG1_9BURK</name>
<dbReference type="KEGG" id="pacr:FXN63_19795"/>
<dbReference type="Proteomes" id="UP000325161">
    <property type="component" value="Chromosome"/>
</dbReference>
<keyword evidence="2" id="KW-1185">Reference proteome</keyword>
<evidence type="ECO:0000313" key="2">
    <source>
        <dbReference type="Proteomes" id="UP000325161"/>
    </source>
</evidence>